<feature type="transmembrane region" description="Helical" evidence="7">
    <location>
        <begin position="6"/>
        <end position="25"/>
    </location>
</feature>
<dbReference type="InterPro" id="IPR020846">
    <property type="entry name" value="MFS_dom"/>
</dbReference>
<feature type="transmembrane region" description="Helical" evidence="7">
    <location>
        <begin position="278"/>
        <end position="295"/>
    </location>
</feature>
<name>A0A0G3EER8_9BACT</name>
<evidence type="ECO:0000256" key="5">
    <source>
        <dbReference type="ARBA" id="ARBA00022989"/>
    </source>
</evidence>
<evidence type="ECO:0000256" key="4">
    <source>
        <dbReference type="ARBA" id="ARBA00022692"/>
    </source>
</evidence>
<feature type="transmembrane region" description="Helical" evidence="7">
    <location>
        <begin position="203"/>
        <end position="225"/>
    </location>
</feature>
<keyword evidence="6 7" id="KW-0472">Membrane</keyword>
<feature type="transmembrane region" description="Helical" evidence="7">
    <location>
        <begin position="96"/>
        <end position="115"/>
    </location>
</feature>
<dbReference type="RefSeq" id="WP_052881265.1">
    <property type="nucleotide sequence ID" value="NZ_CP010904.1"/>
</dbReference>
<dbReference type="OrthoDB" id="9795150at2"/>
<evidence type="ECO:0000256" key="6">
    <source>
        <dbReference type="ARBA" id="ARBA00023136"/>
    </source>
</evidence>
<dbReference type="InterPro" id="IPR011701">
    <property type="entry name" value="MFS"/>
</dbReference>
<dbReference type="PANTHER" id="PTHR23514:SF3">
    <property type="entry name" value="BYPASS OF STOP CODON PROTEIN 6"/>
    <property type="match status" value="1"/>
</dbReference>
<feature type="transmembrane region" description="Helical" evidence="7">
    <location>
        <begin position="302"/>
        <end position="326"/>
    </location>
</feature>
<evidence type="ECO:0000313" key="9">
    <source>
        <dbReference type="EMBL" id="AKJ63877.1"/>
    </source>
</evidence>
<evidence type="ECO:0000313" key="10">
    <source>
        <dbReference type="Proteomes" id="UP000035268"/>
    </source>
</evidence>
<feature type="transmembrane region" description="Helical" evidence="7">
    <location>
        <begin position="135"/>
        <end position="155"/>
    </location>
</feature>
<sequence length="398" mass="41582">MDSMLFATIVAITSVFGLGMTMALLGSVKLRLTRNLGIDDARMGRLFSVYNFSNLIFVLLAGMLCDKMGFKAVAIMGYVLGALAIFLFGKANKYGAAILGCVLLGIGGMFMNSVGNTMLTYESILFEDASTSNNFGNVFFGIGAFCVPLITAWLFRKTTYAATLTALACIILVPVVFAIFGTFPEPPTGFSMAKAAELIMQPHIILGALALMCYIALEVSMGGWITTYMSHLGATEERASRALSGFWVAVMAGRLLASLVVARIFIGMGTSLDLAGPWFILGLGLVAAITLFSMVKIHALGAASLAVIITGLVFAPVFPTVIGVTLSRTAAELRGSAFGLIFAVGLVGAIFLPAWMGAISSGEGRTIKDSMKVAGGTAVVLAVLALIMGLALRAPVGG</sequence>
<dbReference type="Pfam" id="PF07690">
    <property type="entry name" value="MFS_1"/>
    <property type="match status" value="1"/>
</dbReference>
<dbReference type="SUPFAM" id="SSF103473">
    <property type="entry name" value="MFS general substrate transporter"/>
    <property type="match status" value="1"/>
</dbReference>
<comment type="similarity">
    <text evidence="2">Belongs to the major facilitator superfamily.</text>
</comment>
<comment type="subcellular location">
    <subcellularLocation>
        <location evidence="1">Endomembrane system</location>
        <topology evidence="1">Multi-pass membrane protein</topology>
    </subcellularLocation>
</comment>
<keyword evidence="10" id="KW-1185">Reference proteome</keyword>
<accession>A0A0G3EER8</accession>
<dbReference type="PANTHER" id="PTHR23514">
    <property type="entry name" value="BYPASS OF STOP CODON PROTEIN 6"/>
    <property type="match status" value="1"/>
</dbReference>
<protein>
    <submittedName>
        <fullName evidence="9">Putative transporter</fullName>
    </submittedName>
</protein>
<keyword evidence="4 7" id="KW-0812">Transmembrane</keyword>
<feature type="transmembrane region" description="Helical" evidence="7">
    <location>
        <begin position="46"/>
        <end position="64"/>
    </location>
</feature>
<evidence type="ECO:0000259" key="8">
    <source>
        <dbReference type="PROSITE" id="PS50850"/>
    </source>
</evidence>
<dbReference type="Gene3D" id="1.20.1250.20">
    <property type="entry name" value="MFS general substrate transporter like domains"/>
    <property type="match status" value="2"/>
</dbReference>
<dbReference type="GO" id="GO:0012505">
    <property type="term" value="C:endomembrane system"/>
    <property type="evidence" value="ECO:0007669"/>
    <property type="project" value="UniProtKB-SubCell"/>
</dbReference>
<feature type="domain" description="Major facilitator superfamily (MFS) profile" evidence="8">
    <location>
        <begin position="7"/>
        <end position="393"/>
    </location>
</feature>
<dbReference type="AlphaFoldDB" id="A0A0G3EER8"/>
<proteinExistence type="inferred from homology"/>
<organism evidence="9 10">
    <name type="scientific">Kiritimatiella glycovorans</name>
    <dbReference type="NCBI Taxonomy" id="1307763"/>
    <lineage>
        <taxon>Bacteria</taxon>
        <taxon>Pseudomonadati</taxon>
        <taxon>Kiritimatiellota</taxon>
        <taxon>Kiritimatiellia</taxon>
        <taxon>Kiritimatiellales</taxon>
        <taxon>Kiritimatiellaceae</taxon>
        <taxon>Kiritimatiella</taxon>
    </lineage>
</organism>
<evidence type="ECO:0000256" key="2">
    <source>
        <dbReference type="ARBA" id="ARBA00008335"/>
    </source>
</evidence>
<feature type="transmembrane region" description="Helical" evidence="7">
    <location>
        <begin position="70"/>
        <end position="89"/>
    </location>
</feature>
<dbReference type="InterPro" id="IPR036259">
    <property type="entry name" value="MFS_trans_sf"/>
</dbReference>
<feature type="transmembrane region" description="Helical" evidence="7">
    <location>
        <begin position="162"/>
        <end position="183"/>
    </location>
</feature>
<dbReference type="EMBL" id="CP010904">
    <property type="protein sequence ID" value="AKJ63877.1"/>
    <property type="molecule type" value="Genomic_DNA"/>
</dbReference>
<evidence type="ECO:0000256" key="7">
    <source>
        <dbReference type="SAM" id="Phobius"/>
    </source>
</evidence>
<evidence type="ECO:0000256" key="3">
    <source>
        <dbReference type="ARBA" id="ARBA00022448"/>
    </source>
</evidence>
<reference evidence="10" key="1">
    <citation type="submission" date="2015-02" db="EMBL/GenBank/DDBJ databases">
        <title>Description and complete genome sequence of the first cultured representative of the subdivision 5 of the Verrucomicrobia phylum.</title>
        <authorList>
            <person name="Spring S."/>
            <person name="Bunk B."/>
            <person name="Sproer C."/>
            <person name="Klenk H.-P."/>
        </authorList>
    </citation>
    <scope>NUCLEOTIDE SEQUENCE [LARGE SCALE GENOMIC DNA]</scope>
    <source>
        <strain evidence="10">L21-Fru-AB</strain>
    </source>
</reference>
<evidence type="ECO:0000256" key="1">
    <source>
        <dbReference type="ARBA" id="ARBA00004127"/>
    </source>
</evidence>
<dbReference type="KEGG" id="vbl:L21SP4_00607"/>
<keyword evidence="5 7" id="KW-1133">Transmembrane helix</keyword>
<feature type="transmembrane region" description="Helical" evidence="7">
    <location>
        <begin position="246"/>
        <end position="266"/>
    </location>
</feature>
<dbReference type="PROSITE" id="PS50850">
    <property type="entry name" value="MFS"/>
    <property type="match status" value="1"/>
</dbReference>
<dbReference type="GO" id="GO:0022857">
    <property type="term" value="F:transmembrane transporter activity"/>
    <property type="evidence" value="ECO:0007669"/>
    <property type="project" value="InterPro"/>
</dbReference>
<dbReference type="Proteomes" id="UP000035268">
    <property type="component" value="Chromosome"/>
</dbReference>
<dbReference type="STRING" id="1307763.L21SP4_00607"/>
<gene>
    <name evidence="9" type="ORF">L21SP4_00607</name>
</gene>
<keyword evidence="3" id="KW-0813">Transport</keyword>
<dbReference type="GO" id="GO:0016020">
    <property type="term" value="C:membrane"/>
    <property type="evidence" value="ECO:0007669"/>
    <property type="project" value="TreeGrafter"/>
</dbReference>
<reference evidence="9 10" key="2">
    <citation type="journal article" date="2016" name="ISME J.">
        <title>Characterization of the first cultured representative of Verrucomicrobia subdivision 5 indicates the proposal of a novel phylum.</title>
        <authorList>
            <person name="Spring S."/>
            <person name="Bunk B."/>
            <person name="Sproer C."/>
            <person name="Schumann P."/>
            <person name="Rohde M."/>
            <person name="Tindall B.J."/>
            <person name="Klenk H.P."/>
        </authorList>
    </citation>
    <scope>NUCLEOTIDE SEQUENCE [LARGE SCALE GENOMIC DNA]</scope>
    <source>
        <strain evidence="9 10">L21-Fru-AB</strain>
    </source>
</reference>
<feature type="transmembrane region" description="Helical" evidence="7">
    <location>
        <begin position="371"/>
        <end position="392"/>
    </location>
</feature>
<feature type="transmembrane region" description="Helical" evidence="7">
    <location>
        <begin position="338"/>
        <end position="359"/>
    </location>
</feature>
<dbReference type="InterPro" id="IPR051788">
    <property type="entry name" value="MFS_Transporter"/>
</dbReference>